<dbReference type="SUPFAM" id="SSF110738">
    <property type="entry name" value="Glycerate kinase I"/>
    <property type="match status" value="1"/>
</dbReference>
<accession>A0A6N7XNU2</accession>
<evidence type="ECO:0000256" key="3">
    <source>
        <dbReference type="ARBA" id="ARBA00022777"/>
    </source>
</evidence>
<organism evidence="5 6">
    <name type="scientific">Mogibacterium kristiansenii</name>
    <dbReference type="NCBI Taxonomy" id="2606708"/>
    <lineage>
        <taxon>Bacteria</taxon>
        <taxon>Bacillati</taxon>
        <taxon>Bacillota</taxon>
        <taxon>Clostridia</taxon>
        <taxon>Peptostreptococcales</taxon>
        <taxon>Anaerovoracaceae</taxon>
        <taxon>Mogibacterium</taxon>
    </lineage>
</organism>
<dbReference type="InterPro" id="IPR018197">
    <property type="entry name" value="Glycerate_kinase_RE-like"/>
</dbReference>
<dbReference type="InterPro" id="IPR036129">
    <property type="entry name" value="Glycerate_kinase_sf"/>
</dbReference>
<protein>
    <submittedName>
        <fullName evidence="5">Glycerate kinase</fullName>
    </submittedName>
</protein>
<dbReference type="AlphaFoldDB" id="A0A6N7XNU2"/>
<dbReference type="RefSeq" id="WP_154554750.1">
    <property type="nucleotide sequence ID" value="NZ_VUNA01000015.1"/>
</dbReference>
<dbReference type="NCBIfam" id="TIGR00045">
    <property type="entry name" value="glycerate kinase"/>
    <property type="match status" value="1"/>
</dbReference>
<dbReference type="Pfam" id="PF02595">
    <property type="entry name" value="Gly_kinase"/>
    <property type="match status" value="1"/>
</dbReference>
<evidence type="ECO:0000256" key="1">
    <source>
        <dbReference type="ARBA" id="ARBA00006284"/>
    </source>
</evidence>
<dbReference type="GO" id="GO:0008887">
    <property type="term" value="F:glycerate kinase activity"/>
    <property type="evidence" value="ECO:0007669"/>
    <property type="project" value="UniProtKB-UniRule"/>
</dbReference>
<evidence type="ECO:0000256" key="2">
    <source>
        <dbReference type="ARBA" id="ARBA00022679"/>
    </source>
</evidence>
<dbReference type="GO" id="GO:0031388">
    <property type="term" value="P:organic acid phosphorylation"/>
    <property type="evidence" value="ECO:0007669"/>
    <property type="project" value="UniProtKB-UniRule"/>
</dbReference>
<keyword evidence="6" id="KW-1185">Reference proteome</keyword>
<name>A0A6N7XNU2_9FIRM</name>
<dbReference type="InterPro" id="IPR018193">
    <property type="entry name" value="Glyc_kinase_flavodox-like_fold"/>
</dbReference>
<dbReference type="PANTHER" id="PTHR21599:SF0">
    <property type="entry name" value="GLYCERATE KINASE"/>
    <property type="match status" value="1"/>
</dbReference>
<dbReference type="Proteomes" id="UP000469424">
    <property type="component" value="Unassembled WGS sequence"/>
</dbReference>
<dbReference type="InterPro" id="IPR004381">
    <property type="entry name" value="Glycerate_kinase"/>
</dbReference>
<dbReference type="PIRSF" id="PIRSF006078">
    <property type="entry name" value="GlxK"/>
    <property type="match status" value="1"/>
</dbReference>
<evidence type="ECO:0000313" key="6">
    <source>
        <dbReference type="Proteomes" id="UP000469424"/>
    </source>
</evidence>
<keyword evidence="3 4" id="KW-0418">Kinase</keyword>
<comment type="caution">
    <text evidence="5">The sequence shown here is derived from an EMBL/GenBank/DDBJ whole genome shotgun (WGS) entry which is preliminary data.</text>
</comment>
<dbReference type="EMBL" id="VUNA01000015">
    <property type="protein sequence ID" value="MST71191.1"/>
    <property type="molecule type" value="Genomic_DNA"/>
</dbReference>
<proteinExistence type="inferred from homology"/>
<gene>
    <name evidence="5" type="ORF">FYJ65_07715</name>
</gene>
<sequence>MKIVIAPDSFKGSLTASQVCDIAANAAREVFPDAAVQKLPLADGGEGTAEVLMNVLPGEIRTVQVRGPLGTPVTARYGIVPSAPTASARETPEHPLPKTKIAIMDMAGASGLTLVPEAERDVFHSNTFGTGEMILDAISQGCRHIYLGLGGSATSDGGMGMAAALGAVFRDENGMPLDPMPASMHRIAAVDVSRLDPAVSRIPITVMSDVKNPLLGPEGAVYVYGPQKGIPAERLADMDQAMAHYIDCVESALQKKSIRHAPGSGAAGGLGAGLLAFTRSEISSGIETVLKLLEFDEHLESADLVITGEGRMDFQSAYGKVVAGVAAHCKTHQIPCFALAGSIEDGAEALYDFGISGMMPLVDRIESLDSAIRDAEKNCFRAAVRLLRIVKAGMEIR</sequence>
<evidence type="ECO:0000313" key="5">
    <source>
        <dbReference type="EMBL" id="MST71191.1"/>
    </source>
</evidence>
<keyword evidence="2 4" id="KW-0808">Transferase</keyword>
<dbReference type="Gene3D" id="3.40.50.10350">
    <property type="entry name" value="Glycerate kinase, domain 1"/>
    <property type="match status" value="1"/>
</dbReference>
<dbReference type="PANTHER" id="PTHR21599">
    <property type="entry name" value="GLYCERATE KINASE"/>
    <property type="match status" value="1"/>
</dbReference>
<evidence type="ECO:0000256" key="4">
    <source>
        <dbReference type="PIRNR" id="PIRNR006078"/>
    </source>
</evidence>
<comment type="similarity">
    <text evidence="1 4">Belongs to the glycerate kinase type-1 family.</text>
</comment>
<dbReference type="Gene3D" id="3.90.1510.10">
    <property type="entry name" value="Glycerate kinase, domain 2"/>
    <property type="match status" value="1"/>
</dbReference>
<reference evidence="5 6" key="1">
    <citation type="submission" date="2019-08" db="EMBL/GenBank/DDBJ databases">
        <title>In-depth cultivation of the pig gut microbiome towards novel bacterial diversity and tailored functional studies.</title>
        <authorList>
            <person name="Wylensek D."/>
            <person name="Hitch T.C.A."/>
            <person name="Clavel T."/>
        </authorList>
    </citation>
    <scope>NUCLEOTIDE SEQUENCE [LARGE SCALE GENOMIC DNA]</scope>
    <source>
        <strain evidence="5 6">WCA-MUC-591-APC-4B</strain>
    </source>
</reference>